<comment type="caution">
    <text evidence="3">The sequence shown here is derived from an EMBL/GenBank/DDBJ whole genome shotgun (WGS) entry which is preliminary data.</text>
</comment>
<keyword evidence="3" id="KW-0547">Nucleotide-binding</keyword>
<dbReference type="SMART" id="SM00487">
    <property type="entry name" value="DEXDc"/>
    <property type="match status" value="1"/>
</dbReference>
<dbReference type="SMART" id="SM00490">
    <property type="entry name" value="HELICc"/>
    <property type="match status" value="1"/>
</dbReference>
<organism evidence="3 4">
    <name type="scientific">Yoonia sediminilitoris</name>
    <dbReference type="NCBI Taxonomy" id="1286148"/>
    <lineage>
        <taxon>Bacteria</taxon>
        <taxon>Pseudomonadati</taxon>
        <taxon>Pseudomonadota</taxon>
        <taxon>Alphaproteobacteria</taxon>
        <taxon>Rhodobacterales</taxon>
        <taxon>Paracoccaceae</taxon>
        <taxon>Yoonia</taxon>
    </lineage>
</organism>
<evidence type="ECO:0000259" key="2">
    <source>
        <dbReference type="SMART" id="SM00490"/>
    </source>
</evidence>
<dbReference type="InterPro" id="IPR027417">
    <property type="entry name" value="P-loop_NTPase"/>
</dbReference>
<feature type="domain" description="Helicase C-terminal" evidence="2">
    <location>
        <begin position="674"/>
        <end position="763"/>
    </location>
</feature>
<dbReference type="Gene3D" id="3.40.50.10810">
    <property type="entry name" value="Tandem AAA-ATPase domain"/>
    <property type="match status" value="1"/>
</dbReference>
<dbReference type="RefSeq" id="WP_108388663.1">
    <property type="nucleotide sequence ID" value="NZ_QBUD01000018.1"/>
</dbReference>
<keyword evidence="3" id="KW-0067">ATP-binding</keyword>
<evidence type="ECO:0000313" key="3">
    <source>
        <dbReference type="EMBL" id="PUB10549.1"/>
    </source>
</evidence>
<keyword evidence="3" id="KW-0378">Hydrolase</keyword>
<dbReference type="GO" id="GO:0003677">
    <property type="term" value="F:DNA binding"/>
    <property type="evidence" value="ECO:0007669"/>
    <property type="project" value="InterPro"/>
</dbReference>
<dbReference type="InterPro" id="IPR001650">
    <property type="entry name" value="Helicase_C-like"/>
</dbReference>
<dbReference type="EMBL" id="QBUD01000018">
    <property type="protein sequence ID" value="PUB10549.1"/>
    <property type="molecule type" value="Genomic_DNA"/>
</dbReference>
<reference evidence="3 4" key="1">
    <citation type="submission" date="2018-04" db="EMBL/GenBank/DDBJ databases">
        <title>Genomic Encyclopedia of Archaeal and Bacterial Type Strains, Phase II (KMG-II): from individual species to whole genera.</title>
        <authorList>
            <person name="Goeker M."/>
        </authorList>
    </citation>
    <scope>NUCLEOTIDE SEQUENCE [LARGE SCALE GENOMIC DNA]</scope>
    <source>
        <strain evidence="3 4">DSM 29955</strain>
    </source>
</reference>
<dbReference type="InterPro" id="IPR038718">
    <property type="entry name" value="SNF2-like_sf"/>
</dbReference>
<dbReference type="AlphaFoldDB" id="A0A2T6K761"/>
<feature type="domain" description="Helicase ATP-binding" evidence="1">
    <location>
        <begin position="18"/>
        <end position="335"/>
    </location>
</feature>
<dbReference type="OrthoDB" id="9814088at2"/>
<gene>
    <name evidence="3" type="ORF">C8N45_11828</name>
</gene>
<dbReference type="GO" id="GO:0005524">
    <property type="term" value="F:ATP binding"/>
    <property type="evidence" value="ECO:0007669"/>
    <property type="project" value="InterPro"/>
</dbReference>
<keyword evidence="4" id="KW-1185">Reference proteome</keyword>
<dbReference type="InterPro" id="IPR014001">
    <property type="entry name" value="Helicase_ATP-bd"/>
</dbReference>
<dbReference type="Gene3D" id="3.40.50.300">
    <property type="entry name" value="P-loop containing nucleotide triphosphate hydrolases"/>
    <property type="match status" value="2"/>
</dbReference>
<dbReference type="InterPro" id="IPR006935">
    <property type="entry name" value="Helicase/UvrB_N"/>
</dbReference>
<sequence length="852" mass="95912">MDWVRAADFLDHLSSHQTDDLLDAGQRASVAELALRIRSGKRAALLADEVGMGKTRIAVALITAVRHAGGRAAIVLPAGLGVQWQKELKLFQLDDQTLLPLRSYDGFIAGFLTEEDAEGTEKRKRKHADWLKDRRQQRELPKKGWATEEVLMISHTFAAMRFPNAGDGPAGGWRRELLPNVVRLLAGRRRNFMRDSFRRGEVSHVYASRRAASTIADTIIEHNLQDDPDLIGDLAGDYKWLGADEYKHKILRLIGYGLGQFDLIVVDEAHKARGADSSLSRILGPVSWEANDPFRLGMTATPVELDAGQWIDTLGRISGRDDGHDVTALGDLAAWISGYVDTVKRIQVEELDEPLTDGFVTAATRFQKALRPYVLRRDKRHDPVISAFQEDHGDYRVVQDLKVSPATEGFTRDWLRRFCAAEALSILPQEDSRVKRARLSVAQGYGFGLASEADLAEQMKVENEFEGPQSFWMDAFCGQPADIYTHPAILAAARLIESYTEQDEKVLVFGRFIAPMNALTRILDAREMLRRLRDGQHWPAAKVRDESEPAVLAAMKDPDMYAPSGGIIAINQMLTERYKKWSTARRTELARLHREIDALAPQDDIAALLVSFLHQDDDGEELQGEIGPLLEALGDRRERADASWTGVEILDLFRGLLADHSTDEEQENDDTLRSRLVVYLQDYSGREGNFARMMSGATLPQTRRLLQSAFNRASSWPMVLLAQSRVGREGLNLHEACRTVVILHAEWNPGIVEQQIGRVDRKGSCWMNDLKIWYEHDEGDPPRIRIHPVVVSGTYDDHNWQVLKARWMELRAQLHGEVLPQQARPSVTLPEVEVLRQRIIAATPSFAPKDIE</sequence>
<dbReference type="Pfam" id="PF00271">
    <property type="entry name" value="Helicase_C"/>
    <property type="match status" value="1"/>
</dbReference>
<dbReference type="PANTHER" id="PTHR10799">
    <property type="entry name" value="SNF2/RAD54 HELICASE FAMILY"/>
    <property type="match status" value="1"/>
</dbReference>
<dbReference type="GO" id="GO:0004386">
    <property type="term" value="F:helicase activity"/>
    <property type="evidence" value="ECO:0007669"/>
    <property type="project" value="UniProtKB-KW"/>
</dbReference>
<keyword evidence="3" id="KW-0347">Helicase</keyword>
<dbReference type="Proteomes" id="UP000244523">
    <property type="component" value="Unassembled WGS sequence"/>
</dbReference>
<dbReference type="Pfam" id="PF04851">
    <property type="entry name" value="ResIII"/>
    <property type="match status" value="1"/>
</dbReference>
<proteinExistence type="predicted"/>
<evidence type="ECO:0000259" key="1">
    <source>
        <dbReference type="SMART" id="SM00487"/>
    </source>
</evidence>
<accession>A0A2T6K761</accession>
<evidence type="ECO:0000313" key="4">
    <source>
        <dbReference type="Proteomes" id="UP000244523"/>
    </source>
</evidence>
<dbReference type="SUPFAM" id="SSF52540">
    <property type="entry name" value="P-loop containing nucleoside triphosphate hydrolases"/>
    <property type="match status" value="2"/>
</dbReference>
<dbReference type="GO" id="GO:0016787">
    <property type="term" value="F:hydrolase activity"/>
    <property type="evidence" value="ECO:0007669"/>
    <property type="project" value="InterPro"/>
</dbReference>
<name>A0A2T6K761_9RHOB</name>
<protein>
    <submittedName>
        <fullName evidence="3">Helicase-like protein</fullName>
    </submittedName>
</protein>